<proteinExistence type="predicted"/>
<dbReference type="EMBL" id="CP013987">
    <property type="protein sequence ID" value="ALZ85322.1"/>
    <property type="molecule type" value="Genomic_DNA"/>
</dbReference>
<dbReference type="Pfam" id="PF16786">
    <property type="entry name" value="RecA_dep_nuc"/>
    <property type="match status" value="1"/>
</dbReference>
<dbReference type="Gene3D" id="3.30.40.190">
    <property type="match status" value="1"/>
</dbReference>
<dbReference type="OrthoDB" id="8966986at2"/>
<dbReference type="AlphaFoldDB" id="A0A0U4HHP8"/>
<evidence type="ECO:0000313" key="1">
    <source>
        <dbReference type="EMBL" id="ALZ85322.1"/>
    </source>
</evidence>
<accession>A0A0U4HHP8</accession>
<evidence type="ECO:0000313" key="2">
    <source>
        <dbReference type="Proteomes" id="UP000064137"/>
    </source>
</evidence>
<dbReference type="Proteomes" id="UP000064137">
    <property type="component" value="Chromosome"/>
</dbReference>
<name>A0A0U4HHP8_9PSED</name>
<sequence length="103" mass="11466">MKGKTLSAAEKRFHNAVSSLGCIARRLDGRLNLLVSIHHIEGRAWSGAHLRLLPLRASRHQDGTGMPGLIAIHPWKRRFENRYDAQDKLLQRCHGLLAKAGAA</sequence>
<gene>
    <name evidence="1" type="ORF">APT59_14375</name>
</gene>
<dbReference type="InterPro" id="IPR031875">
    <property type="entry name" value="RecA_dep_nuc"/>
</dbReference>
<protein>
    <recommendedName>
        <fullName evidence="3">Recombinase</fullName>
    </recommendedName>
</protein>
<dbReference type="KEGG" id="por:APT59_14375"/>
<reference evidence="1 2" key="1">
    <citation type="submission" date="2016-01" db="EMBL/GenBank/DDBJ databases">
        <title>Annotation of Pseudomonas oryzihabitans USDA-ARS-USMARC-56511.</title>
        <authorList>
            <person name="Harhay G.P."/>
            <person name="Harhay D.M."/>
            <person name="Smith T.P.L."/>
            <person name="Bono J.L."/>
            <person name="Heaton M.P."/>
            <person name="Clawson M.L."/>
            <person name="Chitko-Mckown C.G."/>
            <person name="Capik S.F."/>
            <person name="DeDonder K.D."/>
            <person name="Apley M.D."/>
            <person name="Lubbers B.V."/>
            <person name="White B.J."/>
            <person name="Larson R.L."/>
        </authorList>
    </citation>
    <scope>NUCLEOTIDE SEQUENCE [LARGE SCALE GENOMIC DNA]</scope>
    <source>
        <strain evidence="1 2">USDA-ARS-USMARC-56511</strain>
    </source>
</reference>
<evidence type="ECO:0008006" key="3">
    <source>
        <dbReference type="Google" id="ProtNLM"/>
    </source>
</evidence>
<organism evidence="1 2">
    <name type="scientific">Pseudomonas oryzihabitans</name>
    <dbReference type="NCBI Taxonomy" id="47885"/>
    <lineage>
        <taxon>Bacteria</taxon>
        <taxon>Pseudomonadati</taxon>
        <taxon>Pseudomonadota</taxon>
        <taxon>Gammaproteobacteria</taxon>
        <taxon>Pseudomonadales</taxon>
        <taxon>Pseudomonadaceae</taxon>
        <taxon>Pseudomonas</taxon>
    </lineage>
</organism>